<dbReference type="SMART" id="SM00448">
    <property type="entry name" value="REC"/>
    <property type="match status" value="1"/>
</dbReference>
<evidence type="ECO:0000259" key="2">
    <source>
        <dbReference type="PROSITE" id="PS50110"/>
    </source>
</evidence>
<accession>A0AAU9CXA3</accession>
<dbReference type="RefSeq" id="WP_338395584.1">
    <property type="nucleotide sequence ID" value="NZ_AP025318.1"/>
</dbReference>
<keyword evidence="1" id="KW-0597">Phosphoprotein</keyword>
<dbReference type="PANTHER" id="PTHR37299:SF1">
    <property type="entry name" value="STAGE 0 SPORULATION PROTEIN A HOMOLOG"/>
    <property type="match status" value="1"/>
</dbReference>
<dbReference type="InterPro" id="IPR046947">
    <property type="entry name" value="LytR-like"/>
</dbReference>
<dbReference type="InterPro" id="IPR011006">
    <property type="entry name" value="CheY-like_superfamily"/>
</dbReference>
<organism evidence="4 5">
    <name type="scientific">Fulvitalea axinellae</name>
    <dbReference type="NCBI Taxonomy" id="1182444"/>
    <lineage>
        <taxon>Bacteria</taxon>
        <taxon>Pseudomonadati</taxon>
        <taxon>Bacteroidota</taxon>
        <taxon>Cytophagia</taxon>
        <taxon>Cytophagales</taxon>
        <taxon>Persicobacteraceae</taxon>
        <taxon>Fulvitalea</taxon>
    </lineage>
</organism>
<reference evidence="4 5" key="1">
    <citation type="submission" date="2021-12" db="EMBL/GenBank/DDBJ databases">
        <title>Genome sequencing of bacteria with rrn-lacking chromosome and rrn-plasmid.</title>
        <authorList>
            <person name="Anda M."/>
            <person name="Iwasaki W."/>
        </authorList>
    </citation>
    <scope>NUCLEOTIDE SEQUENCE [LARGE SCALE GENOMIC DNA]</scope>
    <source>
        <strain evidence="4 5">DSM 100852</strain>
        <plasmid evidence="4 5">pFA4</plasmid>
    </source>
</reference>
<dbReference type="PROSITE" id="PS50110">
    <property type="entry name" value="RESPONSE_REGULATORY"/>
    <property type="match status" value="1"/>
</dbReference>
<feature type="domain" description="HTH LytTR-type" evidence="3">
    <location>
        <begin position="133"/>
        <end position="231"/>
    </location>
</feature>
<dbReference type="Gene3D" id="2.40.50.1020">
    <property type="entry name" value="LytTr DNA-binding domain"/>
    <property type="match status" value="1"/>
</dbReference>
<gene>
    <name evidence="4" type="ORF">FUAX_48790</name>
</gene>
<dbReference type="GO" id="GO:0003677">
    <property type="term" value="F:DNA binding"/>
    <property type="evidence" value="ECO:0007669"/>
    <property type="project" value="UniProtKB-KW"/>
</dbReference>
<sequence length="231" mass="26138">MTLKCLIIDDEKPARQLLRAYCSRVPDLEVVDDFKSAVAGLAALADNPVDLVFLDINMPEMTGLEFIKALSAPPAIIITTAFREYAVEGFELNVTDYLVKPIEFSRFMSAVNRVREQRGVDPATPHEAVTSHVVLKSDRKIYRVKLSDIEFVKADSEYVVYQTKSFGPLKVLDSMKRVEDQLRASGFRRIHRSYLVNLDEVRYIDTSRLFVGDHHLPISDGYRADLLDALG</sequence>
<feature type="domain" description="Response regulatory" evidence="2">
    <location>
        <begin position="4"/>
        <end position="115"/>
    </location>
</feature>
<keyword evidence="5" id="KW-1185">Reference proteome</keyword>
<evidence type="ECO:0000256" key="1">
    <source>
        <dbReference type="PROSITE-ProRule" id="PRU00169"/>
    </source>
</evidence>
<evidence type="ECO:0000313" key="4">
    <source>
        <dbReference type="EMBL" id="BDD12447.1"/>
    </source>
</evidence>
<geneLocation type="plasmid" evidence="4 5">
    <name>pFA4</name>
</geneLocation>
<dbReference type="EMBL" id="AP025318">
    <property type="protein sequence ID" value="BDD12447.1"/>
    <property type="molecule type" value="Genomic_DNA"/>
</dbReference>
<dbReference type="SMART" id="SM00850">
    <property type="entry name" value="LytTR"/>
    <property type="match status" value="1"/>
</dbReference>
<dbReference type="AlphaFoldDB" id="A0AAU9CXA3"/>
<feature type="modified residue" description="4-aspartylphosphate" evidence="1">
    <location>
        <position position="55"/>
    </location>
</feature>
<name>A0AAU9CXA3_9BACT</name>
<dbReference type="Proteomes" id="UP001348817">
    <property type="component" value="Plasmid pFA4"/>
</dbReference>
<proteinExistence type="predicted"/>
<dbReference type="KEGG" id="fax:FUAX_48790"/>
<dbReference type="Pfam" id="PF00072">
    <property type="entry name" value="Response_reg"/>
    <property type="match status" value="1"/>
</dbReference>
<evidence type="ECO:0000313" key="5">
    <source>
        <dbReference type="Proteomes" id="UP001348817"/>
    </source>
</evidence>
<dbReference type="Gene3D" id="3.40.50.2300">
    <property type="match status" value="1"/>
</dbReference>
<protein>
    <submittedName>
        <fullName evidence="4">DNA-binding response regulator</fullName>
    </submittedName>
</protein>
<dbReference type="InterPro" id="IPR001789">
    <property type="entry name" value="Sig_transdc_resp-reg_receiver"/>
</dbReference>
<dbReference type="PROSITE" id="PS50930">
    <property type="entry name" value="HTH_LYTTR"/>
    <property type="match status" value="1"/>
</dbReference>
<dbReference type="PANTHER" id="PTHR37299">
    <property type="entry name" value="TRANSCRIPTIONAL REGULATOR-RELATED"/>
    <property type="match status" value="1"/>
</dbReference>
<dbReference type="Pfam" id="PF04397">
    <property type="entry name" value="LytTR"/>
    <property type="match status" value="1"/>
</dbReference>
<dbReference type="GO" id="GO:0000156">
    <property type="term" value="F:phosphorelay response regulator activity"/>
    <property type="evidence" value="ECO:0007669"/>
    <property type="project" value="InterPro"/>
</dbReference>
<dbReference type="SUPFAM" id="SSF52172">
    <property type="entry name" value="CheY-like"/>
    <property type="match status" value="1"/>
</dbReference>
<keyword evidence="4" id="KW-0614">Plasmid</keyword>
<evidence type="ECO:0000259" key="3">
    <source>
        <dbReference type="PROSITE" id="PS50930"/>
    </source>
</evidence>
<dbReference type="InterPro" id="IPR007492">
    <property type="entry name" value="LytTR_DNA-bd_dom"/>
</dbReference>
<keyword evidence="4" id="KW-0238">DNA-binding</keyword>